<comment type="subunit">
    <text evidence="4">Homodimer. Part of the ribosomal stalk of the 50S ribosomal subunit. Forms a multimeric L10(L12)X complex, where L10 forms an elongated spine to which 2 to 4 L12 dimers bind in a sequential fashion. Binds GTP-bound translation factors.</text>
</comment>
<dbReference type="RefSeq" id="WP_068607177.1">
    <property type="nucleotide sequence ID" value="NZ_LZDH01000015.1"/>
</dbReference>
<keyword evidence="10" id="KW-1185">Reference proteome</keyword>
<accession>A0A1A6DXS7</accession>
<sequence length="125" mass="12800">MAFDKDAFLAALDTMTVMELNDLVKAIEEKFGVSAAAMAAPAAAGGGAAAPAAEEKTEFDLILKEAGANKVGVIKAVREITGLGLKEAKDLVDGAPKTVKEAMPKADAEAAKKKLEEAGAKAELK</sequence>
<dbReference type="Gene3D" id="1.20.5.710">
    <property type="entry name" value="Single helix bin"/>
    <property type="match status" value="1"/>
</dbReference>
<dbReference type="HAMAP" id="MF_00368">
    <property type="entry name" value="Ribosomal_bL12"/>
    <property type="match status" value="1"/>
</dbReference>
<evidence type="ECO:0000256" key="1">
    <source>
        <dbReference type="ARBA" id="ARBA00007197"/>
    </source>
</evidence>
<feature type="region of interest" description="Disordered" evidence="5">
    <location>
        <begin position="102"/>
        <end position="125"/>
    </location>
</feature>
<dbReference type="EMBL" id="VJOO01000033">
    <property type="protein sequence ID" value="TSE34953.1"/>
    <property type="molecule type" value="Genomic_DNA"/>
</dbReference>
<feature type="domain" description="Large ribosomal subunit protein bL12 C-terminal" evidence="6">
    <location>
        <begin position="59"/>
        <end position="125"/>
    </location>
</feature>
<dbReference type="PANTHER" id="PTHR45987:SF4">
    <property type="entry name" value="LARGE RIBOSOMAL SUBUNIT PROTEIN BL12M"/>
    <property type="match status" value="1"/>
</dbReference>
<gene>
    <name evidence="4 9" type="primary">rplL</name>
    <name evidence="8" type="ORF">A9O67_12555</name>
    <name evidence="9" type="ORF">Tfont_02465</name>
</gene>
<dbReference type="InterPro" id="IPR000206">
    <property type="entry name" value="Ribosomal_bL12"/>
</dbReference>
<evidence type="ECO:0000256" key="2">
    <source>
        <dbReference type="ARBA" id="ARBA00022980"/>
    </source>
</evidence>
<dbReference type="Pfam" id="PF00542">
    <property type="entry name" value="Ribosomal_L12"/>
    <property type="match status" value="1"/>
</dbReference>
<dbReference type="STRING" id="1101373.A9O67_12555"/>
<feature type="domain" description="Large ribosomal subunit protein bL12 oligomerization" evidence="7">
    <location>
        <begin position="5"/>
        <end position="52"/>
    </location>
</feature>
<dbReference type="Pfam" id="PF16320">
    <property type="entry name" value="Ribosomal_L12_N"/>
    <property type="match status" value="1"/>
</dbReference>
<dbReference type="FunFam" id="3.30.1390.10:FF:000001">
    <property type="entry name" value="50S ribosomal protein L7/L12"/>
    <property type="match status" value="1"/>
</dbReference>
<reference evidence="9 11" key="2">
    <citation type="submission" date="2019-07" db="EMBL/GenBank/DDBJ databases">
        <title>Tepidimonas fonticaldi AT-A2 draft genome.</title>
        <authorList>
            <person name="Da Costa M.S."/>
            <person name="Froufe H.J.C."/>
            <person name="Egas C."/>
            <person name="Albuquerque L."/>
        </authorList>
    </citation>
    <scope>NUCLEOTIDE SEQUENCE [LARGE SCALE GENOMIC DNA]</scope>
    <source>
        <strain evidence="9 11">AT-A2</strain>
    </source>
</reference>
<evidence type="ECO:0000259" key="6">
    <source>
        <dbReference type="Pfam" id="PF00542"/>
    </source>
</evidence>
<evidence type="ECO:0000256" key="4">
    <source>
        <dbReference type="HAMAP-Rule" id="MF_00368"/>
    </source>
</evidence>
<evidence type="ECO:0000313" key="8">
    <source>
        <dbReference type="EMBL" id="OBS31569.1"/>
    </source>
</evidence>
<proteinExistence type="inferred from homology"/>
<evidence type="ECO:0000259" key="7">
    <source>
        <dbReference type="Pfam" id="PF16320"/>
    </source>
</evidence>
<dbReference type="GO" id="GO:0003729">
    <property type="term" value="F:mRNA binding"/>
    <property type="evidence" value="ECO:0007669"/>
    <property type="project" value="TreeGrafter"/>
</dbReference>
<dbReference type="CDD" id="cd00387">
    <property type="entry name" value="Ribosomal_L7_L12"/>
    <property type="match status" value="1"/>
</dbReference>
<dbReference type="Gene3D" id="3.30.1390.10">
    <property type="match status" value="1"/>
</dbReference>
<reference evidence="8 10" key="1">
    <citation type="submission" date="2016-06" db="EMBL/GenBank/DDBJ databases">
        <title>Genome sequence of Tepidimonas fonticaldi PL17.</title>
        <authorList>
            <person name="Pinnaka A.K."/>
        </authorList>
    </citation>
    <scope>NUCLEOTIDE SEQUENCE [LARGE SCALE GENOMIC DNA]</scope>
    <source>
        <strain evidence="8 10">PL17</strain>
    </source>
</reference>
<evidence type="ECO:0000313" key="10">
    <source>
        <dbReference type="Proteomes" id="UP000091969"/>
    </source>
</evidence>
<dbReference type="Proteomes" id="UP000316388">
    <property type="component" value="Unassembled WGS sequence"/>
</dbReference>
<organism evidence="8 10">
    <name type="scientific">Tepidimonas fonticaldi</name>
    <dbReference type="NCBI Taxonomy" id="1101373"/>
    <lineage>
        <taxon>Bacteria</taxon>
        <taxon>Pseudomonadati</taxon>
        <taxon>Pseudomonadota</taxon>
        <taxon>Betaproteobacteria</taxon>
        <taxon>Burkholderiales</taxon>
        <taxon>Tepidimonas</taxon>
    </lineage>
</organism>
<evidence type="ECO:0000313" key="11">
    <source>
        <dbReference type="Proteomes" id="UP000316388"/>
    </source>
</evidence>
<dbReference type="AlphaFoldDB" id="A0A1A6DXS7"/>
<dbReference type="InterPro" id="IPR014719">
    <property type="entry name" value="Ribosomal_bL12_C/ClpS-like"/>
</dbReference>
<evidence type="ECO:0000256" key="3">
    <source>
        <dbReference type="ARBA" id="ARBA00023274"/>
    </source>
</evidence>
<dbReference type="InterPro" id="IPR013823">
    <property type="entry name" value="Ribosomal_bL12_C"/>
</dbReference>
<dbReference type="NCBIfam" id="TIGR00855">
    <property type="entry name" value="L12"/>
    <property type="match status" value="1"/>
</dbReference>
<dbReference type="GO" id="GO:0003735">
    <property type="term" value="F:structural constituent of ribosome"/>
    <property type="evidence" value="ECO:0007669"/>
    <property type="project" value="InterPro"/>
</dbReference>
<evidence type="ECO:0000256" key="5">
    <source>
        <dbReference type="SAM" id="MobiDB-lite"/>
    </source>
</evidence>
<dbReference type="SUPFAM" id="SSF54736">
    <property type="entry name" value="ClpS-like"/>
    <property type="match status" value="1"/>
</dbReference>
<evidence type="ECO:0000313" key="9">
    <source>
        <dbReference type="EMBL" id="TSE34953.1"/>
    </source>
</evidence>
<dbReference type="InterPro" id="IPR036235">
    <property type="entry name" value="Ribosomal_bL12_oligo_N_sf"/>
</dbReference>
<dbReference type="SUPFAM" id="SSF48300">
    <property type="entry name" value="Ribosomal protein L7/12, oligomerisation (N-terminal) domain"/>
    <property type="match status" value="1"/>
</dbReference>
<dbReference type="OrthoDB" id="9811748at2"/>
<dbReference type="Proteomes" id="UP000091969">
    <property type="component" value="Unassembled WGS sequence"/>
</dbReference>
<dbReference type="PANTHER" id="PTHR45987">
    <property type="entry name" value="39S RIBOSOMAL PROTEIN L12"/>
    <property type="match status" value="1"/>
</dbReference>
<comment type="function">
    <text evidence="4">Forms part of the ribosomal stalk which helps the ribosome interact with GTP-bound translation factors. Is thus essential for accurate translation.</text>
</comment>
<keyword evidence="2 4" id="KW-0689">Ribosomal protein</keyword>
<keyword evidence="3 4" id="KW-0687">Ribonucleoprotein</keyword>
<comment type="caution">
    <text evidence="8">The sequence shown here is derived from an EMBL/GenBank/DDBJ whole genome shotgun (WGS) entry which is preliminary data.</text>
</comment>
<dbReference type="GO" id="GO:0006412">
    <property type="term" value="P:translation"/>
    <property type="evidence" value="ECO:0007669"/>
    <property type="project" value="UniProtKB-UniRule"/>
</dbReference>
<name>A0A1A6DXS7_9BURK</name>
<protein>
    <recommendedName>
        <fullName evidence="4">Large ribosomal subunit protein bL12</fullName>
    </recommendedName>
</protein>
<comment type="similarity">
    <text evidence="1 4">Belongs to the bacterial ribosomal protein bL12 family.</text>
</comment>
<dbReference type="GO" id="GO:0022625">
    <property type="term" value="C:cytosolic large ribosomal subunit"/>
    <property type="evidence" value="ECO:0007669"/>
    <property type="project" value="TreeGrafter"/>
</dbReference>
<dbReference type="InterPro" id="IPR008932">
    <property type="entry name" value="Ribosomal_bL12_oligo"/>
</dbReference>
<dbReference type="EMBL" id="LZDH01000015">
    <property type="protein sequence ID" value="OBS31569.1"/>
    <property type="molecule type" value="Genomic_DNA"/>
</dbReference>